<dbReference type="Gene3D" id="1.10.10.10">
    <property type="entry name" value="Winged helix-like DNA-binding domain superfamily/Winged helix DNA-binding domain"/>
    <property type="match status" value="1"/>
</dbReference>
<evidence type="ECO:0000256" key="3">
    <source>
        <dbReference type="ARBA" id="ARBA00023163"/>
    </source>
</evidence>
<organism evidence="7 8">
    <name type="scientific">Denitrobacterium detoxificans</name>
    <dbReference type="NCBI Taxonomy" id="79604"/>
    <lineage>
        <taxon>Bacteria</taxon>
        <taxon>Bacillati</taxon>
        <taxon>Actinomycetota</taxon>
        <taxon>Coriobacteriia</taxon>
        <taxon>Eggerthellales</taxon>
        <taxon>Eggerthellaceae</taxon>
        <taxon>Denitrobacterium</taxon>
    </lineage>
</organism>
<dbReference type="AlphaFoldDB" id="A0A1H8PF13"/>
<dbReference type="GO" id="GO:0006355">
    <property type="term" value="P:regulation of DNA-templated transcription"/>
    <property type="evidence" value="ECO:0007669"/>
    <property type="project" value="InterPro"/>
</dbReference>
<feature type="region of interest" description="Disordered" evidence="4">
    <location>
        <begin position="512"/>
        <end position="551"/>
    </location>
</feature>
<dbReference type="OrthoDB" id="3171138at2"/>
<feature type="transmembrane region" description="Helical" evidence="5">
    <location>
        <begin position="376"/>
        <end position="395"/>
    </location>
</feature>
<keyword evidence="5" id="KW-0472">Membrane</keyword>
<dbReference type="PANTHER" id="PTHR44688:SF16">
    <property type="entry name" value="DNA-BINDING TRANSCRIPTIONAL ACTIVATOR DEVR_DOSR"/>
    <property type="match status" value="1"/>
</dbReference>
<keyword evidence="2" id="KW-0238">DNA-binding</keyword>
<feature type="domain" description="HTH luxR-type" evidence="6">
    <location>
        <begin position="426"/>
        <end position="491"/>
    </location>
</feature>
<gene>
    <name evidence="7" type="ORF">SAMN02910314_00146</name>
</gene>
<keyword evidence="3" id="KW-0804">Transcription</keyword>
<dbReference type="InterPro" id="IPR016032">
    <property type="entry name" value="Sig_transdc_resp-reg_C-effctor"/>
</dbReference>
<dbReference type="SUPFAM" id="SSF46894">
    <property type="entry name" value="C-terminal effector domain of the bipartite response regulators"/>
    <property type="match status" value="1"/>
</dbReference>
<keyword evidence="8" id="KW-1185">Reference proteome</keyword>
<dbReference type="PROSITE" id="PS50043">
    <property type="entry name" value="HTH_LUXR_2"/>
    <property type="match status" value="1"/>
</dbReference>
<evidence type="ECO:0000313" key="8">
    <source>
        <dbReference type="Proteomes" id="UP000182975"/>
    </source>
</evidence>
<sequence length="551" mass="59736">MRVQRQGVSARMDKSIQIGIGQKVRTNLTRLFDGPYALLFVCGLALFYAWDLCTIYCEHAVAAEAYNPVPYFSILVTSAAATAGFVAIGVGLHKLQSFNFVGLIGTVVAGVATVVAALLVQVDGIDAGVVRLVADAIARLGSCWVIVAWGSQYARLDAFRITAYTLISFILALAACLVMLSCPQVLRVAFVAVALPLSMALVLRASRMKLPEHRVVGRETFIGLTWRILLVFFLFGIVTWTSIPWAQASAGVQGLGQLVIVGSGGVVTVLLVLALVTGGAFSQSYIYKVVLPLITAGILLVATLNFETNVGAALISIGYTCFDLFCFALFANACRKTGVDARRVFSWCRAIESSTPFFTVILMVVLEGLLHMGDSLMVNLISGASMLVVVAVIMLDQTDLFEREQLNPAIDYPRAEVLYFARQCEEAIARFGLSPREAEVLSLIVRGRSVPHISQRLFISRSTVKTHISHLYEKLGVSDRQEMIDVIESISLSQANKGDRGTVLLSPRAVPSNAQPLLKGDGRTIPVSPERPTDGVTAEPSLRHPRRPFTR</sequence>
<dbReference type="Proteomes" id="UP000182975">
    <property type="component" value="Unassembled WGS sequence"/>
</dbReference>
<evidence type="ECO:0000259" key="6">
    <source>
        <dbReference type="PROSITE" id="PS50043"/>
    </source>
</evidence>
<reference evidence="8" key="1">
    <citation type="submission" date="2016-10" db="EMBL/GenBank/DDBJ databases">
        <authorList>
            <person name="Varghese N."/>
        </authorList>
    </citation>
    <scope>NUCLEOTIDE SEQUENCE [LARGE SCALE GENOMIC DNA]</scope>
    <source>
        <strain evidence="8">DSM 21843</strain>
    </source>
</reference>
<keyword evidence="5" id="KW-1133">Transmembrane helix</keyword>
<feature type="transmembrane region" description="Helical" evidence="5">
    <location>
        <begin position="100"/>
        <end position="122"/>
    </location>
</feature>
<feature type="transmembrane region" description="Helical" evidence="5">
    <location>
        <begin position="255"/>
        <end position="278"/>
    </location>
</feature>
<dbReference type="PRINTS" id="PR00038">
    <property type="entry name" value="HTHLUXR"/>
</dbReference>
<protein>
    <submittedName>
        <fullName evidence="7">Regulatory protein, luxR family</fullName>
    </submittedName>
</protein>
<feature type="transmembrane region" description="Helical" evidence="5">
    <location>
        <begin position="186"/>
        <end position="203"/>
    </location>
</feature>
<dbReference type="GO" id="GO:0003677">
    <property type="term" value="F:DNA binding"/>
    <property type="evidence" value="ECO:0007669"/>
    <property type="project" value="UniProtKB-KW"/>
</dbReference>
<keyword evidence="5" id="KW-0812">Transmembrane</keyword>
<feature type="transmembrane region" description="Helical" evidence="5">
    <location>
        <begin position="31"/>
        <end position="50"/>
    </location>
</feature>
<dbReference type="PANTHER" id="PTHR44688">
    <property type="entry name" value="DNA-BINDING TRANSCRIPTIONAL ACTIVATOR DEVR_DOSR"/>
    <property type="match status" value="1"/>
</dbReference>
<feature type="transmembrane region" description="Helical" evidence="5">
    <location>
        <begin position="285"/>
        <end position="304"/>
    </location>
</feature>
<dbReference type="EMBL" id="FOEC01000001">
    <property type="protein sequence ID" value="SEO40589.1"/>
    <property type="molecule type" value="Genomic_DNA"/>
</dbReference>
<dbReference type="STRING" id="79604.AAY81_09745"/>
<feature type="transmembrane region" description="Helical" evidence="5">
    <location>
        <begin position="161"/>
        <end position="180"/>
    </location>
</feature>
<dbReference type="Pfam" id="PF00196">
    <property type="entry name" value="GerE"/>
    <property type="match status" value="1"/>
</dbReference>
<dbReference type="CDD" id="cd06170">
    <property type="entry name" value="LuxR_C_like"/>
    <property type="match status" value="1"/>
</dbReference>
<keyword evidence="1" id="KW-0805">Transcription regulation</keyword>
<feature type="transmembrane region" description="Helical" evidence="5">
    <location>
        <begin position="310"/>
        <end position="330"/>
    </location>
</feature>
<evidence type="ECO:0000256" key="1">
    <source>
        <dbReference type="ARBA" id="ARBA00023015"/>
    </source>
</evidence>
<feature type="transmembrane region" description="Helical" evidence="5">
    <location>
        <begin position="350"/>
        <end position="370"/>
    </location>
</feature>
<feature type="transmembrane region" description="Helical" evidence="5">
    <location>
        <begin position="70"/>
        <end position="93"/>
    </location>
</feature>
<feature type="transmembrane region" description="Helical" evidence="5">
    <location>
        <begin position="128"/>
        <end position="149"/>
    </location>
</feature>
<evidence type="ECO:0000313" key="7">
    <source>
        <dbReference type="EMBL" id="SEO40589.1"/>
    </source>
</evidence>
<feature type="transmembrane region" description="Helical" evidence="5">
    <location>
        <begin position="224"/>
        <end position="243"/>
    </location>
</feature>
<proteinExistence type="predicted"/>
<dbReference type="InterPro" id="IPR000792">
    <property type="entry name" value="Tscrpt_reg_LuxR_C"/>
</dbReference>
<evidence type="ECO:0000256" key="2">
    <source>
        <dbReference type="ARBA" id="ARBA00023125"/>
    </source>
</evidence>
<dbReference type="PROSITE" id="PS00622">
    <property type="entry name" value="HTH_LUXR_1"/>
    <property type="match status" value="1"/>
</dbReference>
<dbReference type="SMART" id="SM00421">
    <property type="entry name" value="HTH_LUXR"/>
    <property type="match status" value="1"/>
</dbReference>
<evidence type="ECO:0000256" key="4">
    <source>
        <dbReference type="SAM" id="MobiDB-lite"/>
    </source>
</evidence>
<evidence type="ECO:0000256" key="5">
    <source>
        <dbReference type="SAM" id="Phobius"/>
    </source>
</evidence>
<accession>A0A1H8PF13</accession>
<name>A0A1H8PF13_9ACTN</name>
<dbReference type="InterPro" id="IPR036388">
    <property type="entry name" value="WH-like_DNA-bd_sf"/>
</dbReference>